<proteinExistence type="predicted"/>
<evidence type="ECO:0000313" key="2">
    <source>
        <dbReference type="EMBL" id="CBW25319.1"/>
    </source>
</evidence>
<organism evidence="2 3">
    <name type="scientific">Halobacteriovorax marinus (strain ATCC BAA-682 / DSM 15412 / SJ)</name>
    <name type="common">Bacteriovorax marinus</name>
    <dbReference type="NCBI Taxonomy" id="862908"/>
    <lineage>
        <taxon>Bacteria</taxon>
        <taxon>Pseudomonadati</taxon>
        <taxon>Bdellovibrionota</taxon>
        <taxon>Bacteriovoracia</taxon>
        <taxon>Bacteriovoracales</taxon>
        <taxon>Halobacteriovoraceae</taxon>
        <taxon>Halobacteriovorax</taxon>
    </lineage>
</organism>
<evidence type="ECO:0000313" key="3">
    <source>
        <dbReference type="Proteomes" id="UP000008963"/>
    </source>
</evidence>
<dbReference type="HOGENOM" id="CLU_413751_0_0_7"/>
<sequence length="663" mass="70951">MKFKLLNCLSTTAFMLALASCGGSSSGGSSAGGTSGSTIKLVDPYIVGGTMFWDKNNNGKLDSGEPVSGASNASGVAQFSVTVSEDAKLIQLAKGVSGGKPFKGKLKVKFKKDKNFATPITTMRENGYDDDDILALVNDASGLSFSSVDDLINNPMEAVDNGASSDDDLDLLKATMAVTNLLNSSEKGFDATPTDLDITNAGIKTKFKDSADVYERVVTKAKLDAGSDKAIKTAVAVQTYIDNAGVTAFGGSGSISTGDVDAAITQLETAYDGASEDVQELELKYDGSNFVSEAREKNNIPNGTYDYIKLNLKKFSRTADEAGDFWGPNMTVSVDFGQQAFRDNNLVLDDDEDEFSSTFDSSTGLLTVKLEESITDGATIDWADITFNNSSSGFAVSEARGAGVYKLDVPVNGVFRAYGTMNLSIDWMGAMPQGDGNYVVDKSVNNHCIDMNSTASDYTDDTVVRCSTHSGNASTGKFSFVDEEVRQDEFYNFMDSSLDEAAPSAVTFTIEDVEGVFTLDTITTSDKALVVGRNSSNSYDVLELADDSTKDLDMSFSMSFSSKYDGSFPSSYPIKLIANTLKIKKGTTDLNVAVNSTGFPFYKGGFMYIPLDDSTGTFTDDTTQDDEFRFLLLDTKSKKGYAISTGLNGYMKLNEVTIITVTP</sequence>
<name>E1X3X9_HALMS</name>
<evidence type="ECO:0000256" key="1">
    <source>
        <dbReference type="SAM" id="SignalP"/>
    </source>
</evidence>
<protein>
    <submittedName>
        <fullName evidence="2">Membrane protein</fullName>
    </submittedName>
</protein>
<gene>
    <name evidence="2" type="ordered locus">BMS_0402</name>
</gene>
<feature type="signal peptide" evidence="1">
    <location>
        <begin position="1"/>
        <end position="19"/>
    </location>
</feature>
<dbReference type="EMBL" id="FQ312005">
    <property type="protein sequence ID" value="CBW25319.1"/>
    <property type="molecule type" value="Genomic_DNA"/>
</dbReference>
<keyword evidence="1" id="KW-0732">Signal</keyword>
<dbReference type="STRING" id="862908.BMS_0402"/>
<dbReference type="PROSITE" id="PS51257">
    <property type="entry name" value="PROKAR_LIPOPROTEIN"/>
    <property type="match status" value="1"/>
</dbReference>
<feature type="chain" id="PRO_5003154767" evidence="1">
    <location>
        <begin position="20"/>
        <end position="663"/>
    </location>
</feature>
<dbReference type="eggNOG" id="ENOG502ZPQE">
    <property type="taxonomic scope" value="Bacteria"/>
</dbReference>
<accession>E1X3X9</accession>
<dbReference type="RefSeq" id="WP_014243107.1">
    <property type="nucleotide sequence ID" value="NC_016620.1"/>
</dbReference>
<dbReference type="KEGG" id="bmx:BMS_0402"/>
<reference evidence="3" key="1">
    <citation type="journal article" date="2013" name="ISME J.">
        <title>A small predatory core genome in the divergent marine Bacteriovorax marinus SJ and the terrestrial Bdellovibrio bacteriovorus.</title>
        <authorList>
            <person name="Crossman L.C."/>
            <person name="Chen H."/>
            <person name="Cerdeno-Tarraga A.M."/>
            <person name="Brooks K."/>
            <person name="Quail M.A."/>
            <person name="Pineiro S.A."/>
            <person name="Hobley L."/>
            <person name="Sockett R.E."/>
            <person name="Bentley S.D."/>
            <person name="Parkhill J."/>
            <person name="Williams H.N."/>
            <person name="Stine O.C."/>
        </authorList>
    </citation>
    <scope>NUCLEOTIDE SEQUENCE [LARGE SCALE GENOMIC DNA]</scope>
    <source>
        <strain evidence="3">ATCC BAA-682 / DSM 15412 / SJ</strain>
    </source>
</reference>
<dbReference type="PATRIC" id="fig|862908.3.peg.385"/>
<dbReference type="AlphaFoldDB" id="E1X3X9"/>
<dbReference type="Proteomes" id="UP000008963">
    <property type="component" value="Chromosome"/>
</dbReference>
<keyword evidence="3" id="KW-1185">Reference proteome</keyword>